<dbReference type="Pfam" id="PF12705">
    <property type="entry name" value="PDDEXK_1"/>
    <property type="match status" value="1"/>
</dbReference>
<reference evidence="10 11" key="1">
    <citation type="submission" date="2020-12" db="EMBL/GenBank/DDBJ databases">
        <title>Genome assembly for a thermostable protease producing Bacillus cereus MAKP1 strain isolated from chicken gut.</title>
        <authorList>
            <person name="Malaviya A."/>
        </authorList>
    </citation>
    <scope>NUCLEOTIDE SEQUENCE [LARGE SCALE GENOMIC DNA]</scope>
    <source>
        <strain evidence="10 11">MAKP1</strain>
    </source>
</reference>
<evidence type="ECO:0000259" key="9">
    <source>
        <dbReference type="Pfam" id="PF12705"/>
    </source>
</evidence>
<keyword evidence="8" id="KW-0175">Coiled coil</keyword>
<dbReference type="InterPro" id="IPR038726">
    <property type="entry name" value="PDDEXK_AddAB-type"/>
</dbReference>
<evidence type="ECO:0000256" key="3">
    <source>
        <dbReference type="ARBA" id="ARBA00022801"/>
    </source>
</evidence>
<accession>A0ABD4LMS7</accession>
<evidence type="ECO:0000256" key="1">
    <source>
        <dbReference type="ARBA" id="ARBA00022741"/>
    </source>
</evidence>
<feature type="domain" description="PD-(D/E)XK endonuclease-like" evidence="9">
    <location>
        <begin position="22"/>
        <end position="266"/>
    </location>
</feature>
<dbReference type="GO" id="GO:0006281">
    <property type="term" value="P:DNA repair"/>
    <property type="evidence" value="ECO:0007669"/>
    <property type="project" value="UniProtKB-KW"/>
</dbReference>
<evidence type="ECO:0000313" key="10">
    <source>
        <dbReference type="EMBL" id="MBK1611699.1"/>
    </source>
</evidence>
<keyword evidence="4" id="KW-0347">Helicase</keyword>
<proteinExistence type="predicted"/>
<dbReference type="InterPro" id="IPR011335">
    <property type="entry name" value="Restrct_endonuc-II-like"/>
</dbReference>
<evidence type="ECO:0000256" key="6">
    <source>
        <dbReference type="ARBA" id="ARBA00023125"/>
    </source>
</evidence>
<comment type="caution">
    <text evidence="10">The sequence shown here is derived from an EMBL/GenBank/DDBJ whole genome shotgun (WGS) entry which is preliminary data.</text>
</comment>
<evidence type="ECO:0000256" key="7">
    <source>
        <dbReference type="ARBA" id="ARBA00023204"/>
    </source>
</evidence>
<keyword evidence="2" id="KW-0227">DNA damage</keyword>
<keyword evidence="3" id="KW-0378">Hydrolase</keyword>
<protein>
    <submittedName>
        <fullName evidence="10">PD-(D/E)XK nuclease family protein</fullName>
    </submittedName>
</protein>
<evidence type="ECO:0000256" key="8">
    <source>
        <dbReference type="SAM" id="Coils"/>
    </source>
</evidence>
<dbReference type="InterPro" id="IPR011604">
    <property type="entry name" value="PDDEXK-like_dom_sf"/>
</dbReference>
<keyword evidence="5" id="KW-0067">ATP-binding</keyword>
<evidence type="ECO:0000256" key="4">
    <source>
        <dbReference type="ARBA" id="ARBA00022806"/>
    </source>
</evidence>
<dbReference type="Proteomes" id="UP000613452">
    <property type="component" value="Unassembled WGS sequence"/>
</dbReference>
<dbReference type="GO" id="GO:0004386">
    <property type="term" value="F:helicase activity"/>
    <property type="evidence" value="ECO:0007669"/>
    <property type="project" value="UniProtKB-KW"/>
</dbReference>
<evidence type="ECO:0000256" key="5">
    <source>
        <dbReference type="ARBA" id="ARBA00022840"/>
    </source>
</evidence>
<feature type="coiled-coil region" evidence="8">
    <location>
        <begin position="237"/>
        <end position="271"/>
    </location>
</feature>
<keyword evidence="7" id="KW-0234">DNA repair</keyword>
<keyword evidence="6" id="KW-0238">DNA-binding</keyword>
<name>A0ABD4LMS7_BACCE</name>
<sequence>MARLSYEQLELIKEKMGVDKIWSFSKMSTYSQCTWAYFLKYIQKIRVNGDNCYTVWGTNSHDIIQGFYDKEYTYEGMMVELEKRILDYLMADDEKLKFPNEKEWEAYIANIRHYFTNTAVIPYKVINERPVLAQFEGIEKYIFQGYIDSEFYDEDENFVILDYKTSSMSGFTGKKLIEKAQQLIIYALGVSKFRKIPIEKIRIRYDMMKYCNVTFMQKNGKEKTSKAERRLWVAHMANQIRKDLQDVPKEIEKLEKEIAKLGKKMNMKKTTPEEAEGYSVAIGDVEQDILKLQEYNFDIVTIDDMITSAINANNLDNMPPFVKDKYKVGNCYIDVELTPEVLAEVESQIIDTLNKIIKKTESNNHEEAFNRGKIENGDSYFCVNLCDMKDHCKFYQEFKEHSAMFLEKEAPSDEQILAMLGL</sequence>
<evidence type="ECO:0000313" key="11">
    <source>
        <dbReference type="Proteomes" id="UP000613452"/>
    </source>
</evidence>
<dbReference type="SUPFAM" id="SSF52980">
    <property type="entry name" value="Restriction endonuclease-like"/>
    <property type="match status" value="1"/>
</dbReference>
<dbReference type="AlphaFoldDB" id="A0ABD4LMS7"/>
<organism evidence="10 11">
    <name type="scientific">Bacillus cereus</name>
    <dbReference type="NCBI Taxonomy" id="1396"/>
    <lineage>
        <taxon>Bacteria</taxon>
        <taxon>Bacillati</taxon>
        <taxon>Bacillota</taxon>
        <taxon>Bacilli</taxon>
        <taxon>Bacillales</taxon>
        <taxon>Bacillaceae</taxon>
        <taxon>Bacillus</taxon>
        <taxon>Bacillus cereus group</taxon>
    </lineage>
</organism>
<dbReference type="Gene3D" id="3.90.320.10">
    <property type="match status" value="1"/>
</dbReference>
<dbReference type="GO" id="GO:0005524">
    <property type="term" value="F:ATP binding"/>
    <property type="evidence" value="ECO:0007669"/>
    <property type="project" value="UniProtKB-KW"/>
</dbReference>
<dbReference type="EMBL" id="JAEFBZ010000007">
    <property type="protein sequence ID" value="MBK1611699.1"/>
    <property type="molecule type" value="Genomic_DNA"/>
</dbReference>
<gene>
    <name evidence="10" type="ORF">JCR31_28055</name>
</gene>
<keyword evidence="1" id="KW-0547">Nucleotide-binding</keyword>
<dbReference type="RefSeq" id="WP_200152539.1">
    <property type="nucleotide sequence ID" value="NZ_JAEFBZ010000007.1"/>
</dbReference>
<dbReference type="GO" id="GO:0016787">
    <property type="term" value="F:hydrolase activity"/>
    <property type="evidence" value="ECO:0007669"/>
    <property type="project" value="UniProtKB-KW"/>
</dbReference>
<dbReference type="GO" id="GO:0003677">
    <property type="term" value="F:DNA binding"/>
    <property type="evidence" value="ECO:0007669"/>
    <property type="project" value="UniProtKB-KW"/>
</dbReference>
<evidence type="ECO:0000256" key="2">
    <source>
        <dbReference type="ARBA" id="ARBA00022763"/>
    </source>
</evidence>